<evidence type="ECO:0000313" key="10">
    <source>
        <dbReference type="EMBL" id="RCV04792.1"/>
    </source>
</evidence>
<dbReference type="Pfam" id="PF13639">
    <property type="entry name" value="zf-RING_2"/>
    <property type="match status" value="1"/>
</dbReference>
<protein>
    <recommendedName>
        <fullName evidence="2">RING-type E3 ubiquitin transferase</fullName>
        <ecNumber evidence="2">2.3.2.27</ecNumber>
    </recommendedName>
</protein>
<dbReference type="AlphaFoldDB" id="A0A368PGL5"/>
<keyword evidence="8" id="KW-0472">Membrane</keyword>
<dbReference type="PROSITE" id="PS51257">
    <property type="entry name" value="PROKAR_LIPOPROTEIN"/>
    <property type="match status" value="1"/>
</dbReference>
<evidence type="ECO:0000256" key="8">
    <source>
        <dbReference type="SAM" id="Phobius"/>
    </source>
</evidence>
<dbReference type="SUPFAM" id="SSF57850">
    <property type="entry name" value="RING/U-box"/>
    <property type="match status" value="1"/>
</dbReference>
<dbReference type="GO" id="GO:0061630">
    <property type="term" value="F:ubiquitin protein ligase activity"/>
    <property type="evidence" value="ECO:0007669"/>
    <property type="project" value="UniProtKB-EC"/>
</dbReference>
<evidence type="ECO:0000256" key="4">
    <source>
        <dbReference type="ARBA" id="ARBA00022771"/>
    </source>
</evidence>
<dbReference type="PROSITE" id="PS50089">
    <property type="entry name" value="ZF_RING_2"/>
    <property type="match status" value="1"/>
</dbReference>
<dbReference type="PANTHER" id="PTHR14155:SF485">
    <property type="entry name" value="E3 UBIQUITIN-PROTEIN LIGASE ATL41"/>
    <property type="match status" value="1"/>
</dbReference>
<comment type="catalytic activity">
    <reaction evidence="1">
        <text>S-ubiquitinyl-[E2 ubiquitin-conjugating enzyme]-L-cysteine + [acceptor protein]-L-lysine = [E2 ubiquitin-conjugating enzyme]-L-cysteine + N(6)-ubiquitinyl-[acceptor protein]-L-lysine.</text>
        <dbReference type="EC" id="2.3.2.27"/>
    </reaction>
</comment>
<reference evidence="10" key="2">
    <citation type="submission" date="2015-07" db="EMBL/GenBank/DDBJ databases">
        <authorList>
            <person name="Noorani M."/>
        </authorList>
    </citation>
    <scope>NUCLEOTIDE SEQUENCE</scope>
    <source>
        <strain evidence="10">Yugu1</strain>
    </source>
</reference>
<dbReference type="KEGG" id="sita:101779390"/>
<evidence type="ECO:0000256" key="5">
    <source>
        <dbReference type="ARBA" id="ARBA00022833"/>
    </source>
</evidence>
<dbReference type="InterPro" id="IPR013083">
    <property type="entry name" value="Znf_RING/FYVE/PHD"/>
</dbReference>
<keyword evidence="8" id="KW-1133">Transmembrane helix</keyword>
<dbReference type="PANTHER" id="PTHR14155">
    <property type="entry name" value="RING FINGER DOMAIN-CONTAINING"/>
    <property type="match status" value="1"/>
</dbReference>
<feature type="transmembrane region" description="Helical" evidence="8">
    <location>
        <begin position="38"/>
        <end position="59"/>
    </location>
</feature>
<evidence type="ECO:0000256" key="1">
    <source>
        <dbReference type="ARBA" id="ARBA00000900"/>
    </source>
</evidence>
<reference evidence="10" key="1">
    <citation type="journal article" date="2012" name="Nat. Biotechnol.">
        <title>Reference genome sequence of the model plant Setaria.</title>
        <authorList>
            <person name="Bennetzen J.L."/>
            <person name="Schmutz J."/>
            <person name="Wang H."/>
            <person name="Percifield R."/>
            <person name="Hawkins J."/>
            <person name="Pontaroli A.C."/>
            <person name="Estep M."/>
            <person name="Feng L."/>
            <person name="Vaughn J.N."/>
            <person name="Grimwood J."/>
            <person name="Jenkins J."/>
            <person name="Barry K."/>
            <person name="Lindquist E."/>
            <person name="Hellsten U."/>
            <person name="Deshpande S."/>
            <person name="Wang X."/>
            <person name="Wu X."/>
            <person name="Mitros T."/>
            <person name="Triplett J."/>
            <person name="Yang X."/>
            <person name="Ye C.Y."/>
            <person name="Mauro-Herrera M."/>
            <person name="Wang L."/>
            <person name="Li P."/>
            <person name="Sharma M."/>
            <person name="Sharma R."/>
            <person name="Ronald P.C."/>
            <person name="Panaud O."/>
            <person name="Kellogg E.A."/>
            <person name="Brutnell T.P."/>
            <person name="Doust A.N."/>
            <person name="Tuskan G.A."/>
            <person name="Rokhsar D."/>
            <person name="Devos K.M."/>
        </authorList>
    </citation>
    <scope>NUCLEOTIDE SEQUENCE [LARGE SCALE GENOMIC DNA]</scope>
    <source>
        <strain evidence="10">Yugu1</strain>
    </source>
</reference>
<dbReference type="GO" id="GO:0008270">
    <property type="term" value="F:zinc ion binding"/>
    <property type="evidence" value="ECO:0007669"/>
    <property type="project" value="UniProtKB-KW"/>
</dbReference>
<gene>
    <name evidence="10" type="ORF">SETIT_1G029500v2</name>
</gene>
<evidence type="ECO:0000256" key="2">
    <source>
        <dbReference type="ARBA" id="ARBA00012483"/>
    </source>
</evidence>
<keyword evidence="3" id="KW-0479">Metal-binding</keyword>
<comment type="similarity">
    <text evidence="6">Belongs to the RING-type zinc finger family. ATL subfamily.</text>
</comment>
<evidence type="ECO:0000259" key="9">
    <source>
        <dbReference type="PROSITE" id="PS50089"/>
    </source>
</evidence>
<dbReference type="InterPro" id="IPR053238">
    <property type="entry name" value="RING-H2_zinc_finger"/>
</dbReference>
<dbReference type="EC" id="2.3.2.27" evidence="2"/>
<evidence type="ECO:0000256" key="3">
    <source>
        <dbReference type="ARBA" id="ARBA00022723"/>
    </source>
</evidence>
<dbReference type="EMBL" id="CM003528">
    <property type="protein sequence ID" value="RCV04792.1"/>
    <property type="molecule type" value="Genomic_DNA"/>
</dbReference>
<dbReference type="SMART" id="SM00184">
    <property type="entry name" value="RING"/>
    <property type="match status" value="1"/>
</dbReference>
<dbReference type="Gene3D" id="3.30.40.10">
    <property type="entry name" value="Zinc/RING finger domain, C3HC4 (zinc finger)"/>
    <property type="match status" value="1"/>
</dbReference>
<organism evidence="10">
    <name type="scientific">Setaria italica</name>
    <name type="common">Foxtail millet</name>
    <name type="synonym">Panicum italicum</name>
    <dbReference type="NCBI Taxonomy" id="4555"/>
    <lineage>
        <taxon>Eukaryota</taxon>
        <taxon>Viridiplantae</taxon>
        <taxon>Streptophyta</taxon>
        <taxon>Embryophyta</taxon>
        <taxon>Tracheophyta</taxon>
        <taxon>Spermatophyta</taxon>
        <taxon>Magnoliopsida</taxon>
        <taxon>Liliopsida</taxon>
        <taxon>Poales</taxon>
        <taxon>Poaceae</taxon>
        <taxon>PACMAD clade</taxon>
        <taxon>Panicoideae</taxon>
        <taxon>Panicodae</taxon>
        <taxon>Paniceae</taxon>
        <taxon>Cenchrinae</taxon>
        <taxon>Setaria</taxon>
    </lineage>
</organism>
<evidence type="ECO:0000256" key="7">
    <source>
        <dbReference type="PROSITE-ProRule" id="PRU00175"/>
    </source>
</evidence>
<dbReference type="OrthoDB" id="1681166at2759"/>
<evidence type="ECO:0000256" key="6">
    <source>
        <dbReference type="ARBA" id="ARBA00024209"/>
    </source>
</evidence>
<keyword evidence="8" id="KW-0812">Transmembrane</keyword>
<keyword evidence="4 7" id="KW-0863">Zinc-finger</keyword>
<name>A0A368PGL5_SETIT</name>
<feature type="domain" description="RING-type" evidence="9">
    <location>
        <begin position="194"/>
        <end position="238"/>
    </location>
</feature>
<sequence length="253" mass="26814">MEGCVTRACALAIATAACVCLPGALVYAIVRVAAARRFGATFALAIVLVFWFTVSAAYYPRVCADLIPWSALLRRLRRQRAPRPRHHPPGGGAGAVVAASSAMALPLPAVAERQGGHGGTTTLPQNPPLVPPPPLPCVVTNGTLASYGRRQRDDGALLPLFVVRRQGYGGMDALPREPPAARAADDGEAPCKRCAVCLCDVEKVETAAWLPVCLHMFHRHCIDQWLHQHGHSTCPICRCDALAAPLPGDGGDI</sequence>
<proteinExistence type="inferred from homology"/>
<accession>A0A368PGL5</accession>
<dbReference type="InterPro" id="IPR001841">
    <property type="entry name" value="Znf_RING"/>
</dbReference>
<keyword evidence="5" id="KW-0862">Zinc</keyword>